<comment type="caution">
    <text evidence="7">The sequence shown here is derived from an EMBL/GenBank/DDBJ whole genome shotgun (WGS) entry which is preliminary data.</text>
</comment>
<keyword evidence="3 4" id="KW-0804">Transcription</keyword>
<evidence type="ECO:0000313" key="7">
    <source>
        <dbReference type="EMBL" id="MFC7141339.1"/>
    </source>
</evidence>
<dbReference type="RefSeq" id="WP_274322425.1">
    <property type="nucleotide sequence ID" value="NZ_CP118158.1"/>
</dbReference>
<comment type="similarity">
    <text evidence="4">Belongs to the GbsR family.</text>
</comment>
<evidence type="ECO:0000256" key="3">
    <source>
        <dbReference type="ARBA" id="ARBA00023163"/>
    </source>
</evidence>
<dbReference type="GeneID" id="78821652"/>
<accession>A0ABD5YAK0</accession>
<dbReference type="SUPFAM" id="SSF46785">
    <property type="entry name" value="Winged helix' DNA-binding domain"/>
    <property type="match status" value="1"/>
</dbReference>
<sequence length="196" mass="22131">MTGAVDADGDRRDRTMSDTDTHDPVESARAEVIDALERSAEVYGAKRSYGRLFGILLFEPEPVSLDGLAERSGYAKSTVSTAMTTLERFHLVHRRSLPGEGKKAFFEAETDLWYVFQQFLRQEVTREIRIMSRALDEAAEALEDAEGERAEYHLEQVRKLQRMYDRSDRLVSLLTGQPLDRLTDLLGRVTGGSDGE</sequence>
<organism evidence="7 8">
    <name type="scientific">Halosimplex aquaticum</name>
    <dbReference type="NCBI Taxonomy" id="3026162"/>
    <lineage>
        <taxon>Archaea</taxon>
        <taxon>Methanobacteriati</taxon>
        <taxon>Methanobacteriota</taxon>
        <taxon>Stenosarchaea group</taxon>
        <taxon>Halobacteria</taxon>
        <taxon>Halobacteriales</taxon>
        <taxon>Haloarculaceae</taxon>
        <taxon>Halosimplex</taxon>
    </lineage>
</organism>
<keyword evidence="1 4" id="KW-0805">Transcription regulation</keyword>
<dbReference type="InterPro" id="IPR052362">
    <property type="entry name" value="HTH-GbsR_regulator"/>
</dbReference>
<keyword evidence="5" id="KW-0175">Coiled coil</keyword>
<dbReference type="PANTHER" id="PTHR38465">
    <property type="entry name" value="HTH-TYPE TRANSCRIPTIONAL REGULATOR MJ1563-RELATED"/>
    <property type="match status" value="1"/>
</dbReference>
<dbReference type="Gene3D" id="1.10.10.10">
    <property type="entry name" value="Winged helix-like DNA-binding domain superfamily/Winged helix DNA-binding domain"/>
    <property type="match status" value="1"/>
</dbReference>
<dbReference type="EMBL" id="JBHTAS010000001">
    <property type="protein sequence ID" value="MFC7141339.1"/>
    <property type="molecule type" value="Genomic_DNA"/>
</dbReference>
<protein>
    <recommendedName>
        <fullName evidence="4">HTH-type transcriptional regulator</fullName>
    </recommendedName>
</protein>
<dbReference type="PANTHER" id="PTHR38465:SF1">
    <property type="entry name" value="HTH-TYPE TRANSCRIPTIONAL REGULATOR MJ1563-RELATED"/>
    <property type="match status" value="1"/>
</dbReference>
<dbReference type="InterPro" id="IPR036388">
    <property type="entry name" value="WH-like_DNA-bd_sf"/>
</dbReference>
<keyword evidence="8" id="KW-1185">Reference proteome</keyword>
<dbReference type="InterPro" id="IPR036390">
    <property type="entry name" value="WH_DNA-bd_sf"/>
</dbReference>
<feature type="region of interest" description="Disordered" evidence="6">
    <location>
        <begin position="1"/>
        <end position="26"/>
    </location>
</feature>
<keyword evidence="2 4" id="KW-0238">DNA-binding</keyword>
<evidence type="ECO:0000256" key="6">
    <source>
        <dbReference type="SAM" id="MobiDB-lite"/>
    </source>
</evidence>
<evidence type="ECO:0000256" key="4">
    <source>
        <dbReference type="PIRNR" id="PIRNR006707"/>
    </source>
</evidence>
<name>A0ABD5YAK0_9EURY</name>
<evidence type="ECO:0000256" key="1">
    <source>
        <dbReference type="ARBA" id="ARBA00023015"/>
    </source>
</evidence>
<evidence type="ECO:0000256" key="2">
    <source>
        <dbReference type="ARBA" id="ARBA00023125"/>
    </source>
</evidence>
<feature type="compositionally biased region" description="Basic and acidic residues" evidence="6">
    <location>
        <begin position="8"/>
        <end position="26"/>
    </location>
</feature>
<dbReference type="InterPro" id="IPR026282">
    <property type="entry name" value="MJ1563"/>
</dbReference>
<dbReference type="AlphaFoldDB" id="A0ABD5YAK0"/>
<evidence type="ECO:0000313" key="8">
    <source>
        <dbReference type="Proteomes" id="UP001596432"/>
    </source>
</evidence>
<dbReference type="Proteomes" id="UP001596432">
    <property type="component" value="Unassembled WGS sequence"/>
</dbReference>
<evidence type="ECO:0000256" key="5">
    <source>
        <dbReference type="SAM" id="Coils"/>
    </source>
</evidence>
<feature type="coiled-coil region" evidence="5">
    <location>
        <begin position="121"/>
        <end position="155"/>
    </location>
</feature>
<proteinExistence type="inferred from homology"/>
<dbReference type="PIRSF" id="PIRSF006707">
    <property type="entry name" value="MJ1563"/>
    <property type="match status" value="1"/>
</dbReference>
<reference evidence="7 8" key="1">
    <citation type="journal article" date="2019" name="Int. J. Syst. Evol. Microbiol.">
        <title>The Global Catalogue of Microorganisms (GCM) 10K type strain sequencing project: providing services to taxonomists for standard genome sequencing and annotation.</title>
        <authorList>
            <consortium name="The Broad Institute Genomics Platform"/>
            <consortium name="The Broad Institute Genome Sequencing Center for Infectious Disease"/>
            <person name="Wu L."/>
            <person name="Ma J."/>
        </authorList>
    </citation>
    <scope>NUCLEOTIDE SEQUENCE [LARGE SCALE GENOMIC DNA]</scope>
    <source>
        <strain evidence="7 8">XZYJT29</strain>
    </source>
</reference>
<dbReference type="GO" id="GO:0003677">
    <property type="term" value="F:DNA binding"/>
    <property type="evidence" value="ECO:0007669"/>
    <property type="project" value="UniProtKB-UniRule"/>
</dbReference>
<gene>
    <name evidence="7" type="ORF">ACFQMA_16060</name>
</gene>